<keyword evidence="4 8" id="KW-0378">Hydrolase</keyword>
<dbReference type="Gene3D" id="3.40.50.450">
    <property type="match status" value="1"/>
</dbReference>
<dbReference type="InterPro" id="IPR031100">
    <property type="entry name" value="LOG_fam"/>
</dbReference>
<dbReference type="NCBIfam" id="TIGR00730">
    <property type="entry name" value="Rossman fold protein, TIGR00730 family"/>
    <property type="match status" value="1"/>
</dbReference>
<protein>
    <recommendedName>
        <fullName evidence="2 8">Cytokinin riboside 5'-monophosphate phosphoribohydrolase</fullName>
        <ecNumber evidence="2 8">3.2.2.n1</ecNumber>
    </recommendedName>
</protein>
<dbReference type="EMBL" id="LT934116">
    <property type="protein sequence ID" value="VAH78427.1"/>
    <property type="molecule type" value="Genomic_DNA"/>
</dbReference>
<keyword evidence="3 8" id="KW-0203">Cytokinin biosynthesis</keyword>
<evidence type="ECO:0000256" key="6">
    <source>
        <dbReference type="ARBA" id="ARBA00047718"/>
    </source>
</evidence>
<evidence type="ECO:0000256" key="5">
    <source>
        <dbReference type="ARBA" id="ARBA00024884"/>
    </source>
</evidence>
<reference evidence="10 11" key="1">
    <citation type="submission" date="2017-09" db="EMBL/GenBank/DDBJ databases">
        <authorList>
            <consortium name="International Durum Wheat Genome Sequencing Consortium (IDWGSC)"/>
            <person name="Milanesi L."/>
        </authorList>
    </citation>
    <scope>NUCLEOTIDE SEQUENCE [LARGE SCALE GENOMIC DNA]</scope>
    <source>
        <strain evidence="11">cv. Svevo</strain>
    </source>
</reference>
<sequence>MPPSFEASPPDTLRDNTRHRVEERTEPKHLSSTTTLNPILPPRTREETSQAMGDTAAPAAAPPRKFGRICVFCGSNSGNRAVFGDTALELGQGLVTRGVDLVYGGGSIGLMGLIAQTVLDGGCRVLGVIPRALMPLEISGASVGEVKIVSDMHERKAEMARQADAFIALPGGYGTMEELLEMITWSQLGIHDKPVGLLNVDGYYDPLLALFDKGAAEGFIKADCRQIIVSAPTAHELLTKMEQYTRSHREVASRTSWEMTELGYGKAAPEPEEEASC</sequence>
<organism evidence="10 11">
    <name type="scientific">Triticum turgidum subsp. durum</name>
    <name type="common">Durum wheat</name>
    <name type="synonym">Triticum durum</name>
    <dbReference type="NCBI Taxonomy" id="4567"/>
    <lineage>
        <taxon>Eukaryota</taxon>
        <taxon>Viridiplantae</taxon>
        <taxon>Streptophyta</taxon>
        <taxon>Embryophyta</taxon>
        <taxon>Tracheophyta</taxon>
        <taxon>Spermatophyta</taxon>
        <taxon>Magnoliopsida</taxon>
        <taxon>Liliopsida</taxon>
        <taxon>Poales</taxon>
        <taxon>Poaceae</taxon>
        <taxon>BOP clade</taxon>
        <taxon>Pooideae</taxon>
        <taxon>Triticodae</taxon>
        <taxon>Triticeae</taxon>
        <taxon>Triticinae</taxon>
        <taxon>Triticum</taxon>
    </lineage>
</organism>
<evidence type="ECO:0000256" key="4">
    <source>
        <dbReference type="ARBA" id="ARBA00022801"/>
    </source>
</evidence>
<accession>A0A9R1S334</accession>
<feature type="region of interest" description="Disordered" evidence="9">
    <location>
        <begin position="1"/>
        <end position="61"/>
    </location>
</feature>
<dbReference type="GO" id="GO:0016799">
    <property type="term" value="F:hydrolase activity, hydrolyzing N-glycosyl compounds"/>
    <property type="evidence" value="ECO:0007669"/>
    <property type="project" value="TreeGrafter"/>
</dbReference>
<dbReference type="SUPFAM" id="SSF102405">
    <property type="entry name" value="MCP/YpsA-like"/>
    <property type="match status" value="1"/>
</dbReference>
<proteinExistence type="inferred from homology"/>
<evidence type="ECO:0000256" key="9">
    <source>
        <dbReference type="SAM" id="MobiDB-lite"/>
    </source>
</evidence>
<evidence type="ECO:0000256" key="2">
    <source>
        <dbReference type="ARBA" id="ARBA00012205"/>
    </source>
</evidence>
<evidence type="ECO:0000313" key="11">
    <source>
        <dbReference type="Proteomes" id="UP000324705"/>
    </source>
</evidence>
<evidence type="ECO:0000313" key="10">
    <source>
        <dbReference type="EMBL" id="VAH78427.1"/>
    </source>
</evidence>
<dbReference type="PANTHER" id="PTHR31223:SF11">
    <property type="entry name" value="CYTOKININ RIBOSIDE 5'-MONOPHOSPHATE PHOSPHORIBOHYDROLASE LOG8-RELATED"/>
    <property type="match status" value="1"/>
</dbReference>
<dbReference type="GO" id="GO:0005829">
    <property type="term" value="C:cytosol"/>
    <property type="evidence" value="ECO:0007669"/>
    <property type="project" value="TreeGrafter"/>
</dbReference>
<comment type="similarity">
    <text evidence="1 8">Belongs to the LOG family.</text>
</comment>
<keyword evidence="11" id="KW-1185">Reference proteome</keyword>
<dbReference type="GO" id="GO:0009691">
    <property type="term" value="P:cytokinin biosynthetic process"/>
    <property type="evidence" value="ECO:0007669"/>
    <property type="project" value="UniProtKB-UniRule"/>
</dbReference>
<comment type="function">
    <text evidence="5 8">Cytokinin-activating enzyme working in the direct activation pathway. Phosphoribohydrolase that converts inactive cytokinin nucleotides to the biologically active free-base forms.</text>
</comment>
<dbReference type="PANTHER" id="PTHR31223">
    <property type="entry name" value="LOG FAMILY PROTEIN YJL055W"/>
    <property type="match status" value="1"/>
</dbReference>
<dbReference type="EC" id="3.2.2.n1" evidence="2 8"/>
<comment type="catalytic activity">
    <reaction evidence="7 8">
        <text>9-ribosyl-trans-zeatin 5'-phosphate + H2O = trans-zeatin + D-ribose 5-phosphate</text>
        <dbReference type="Rhea" id="RHEA:48564"/>
        <dbReference type="ChEBI" id="CHEBI:15377"/>
        <dbReference type="ChEBI" id="CHEBI:16522"/>
        <dbReference type="ChEBI" id="CHEBI:78346"/>
        <dbReference type="ChEBI" id="CHEBI:87947"/>
        <dbReference type="EC" id="3.2.2.n1"/>
    </reaction>
</comment>
<dbReference type="AlphaFoldDB" id="A0A9R1S334"/>
<dbReference type="Pfam" id="PF03641">
    <property type="entry name" value="Lysine_decarbox"/>
    <property type="match status" value="1"/>
</dbReference>
<evidence type="ECO:0000256" key="8">
    <source>
        <dbReference type="RuleBase" id="RU363015"/>
    </source>
</evidence>
<dbReference type="Proteomes" id="UP000324705">
    <property type="component" value="Chromosome 3B"/>
</dbReference>
<evidence type="ECO:0000256" key="7">
    <source>
        <dbReference type="ARBA" id="ARBA00049153"/>
    </source>
</evidence>
<dbReference type="GO" id="GO:0005634">
    <property type="term" value="C:nucleus"/>
    <property type="evidence" value="ECO:0007669"/>
    <property type="project" value="TreeGrafter"/>
</dbReference>
<evidence type="ECO:0000256" key="3">
    <source>
        <dbReference type="ARBA" id="ARBA00022712"/>
    </source>
</evidence>
<feature type="compositionally biased region" description="Basic and acidic residues" evidence="9">
    <location>
        <begin position="12"/>
        <end position="29"/>
    </location>
</feature>
<gene>
    <name evidence="10" type="ORF">TRITD_3Bv1G146720</name>
</gene>
<dbReference type="InterPro" id="IPR005269">
    <property type="entry name" value="LOG"/>
</dbReference>
<name>A0A9R1S334_TRITD</name>
<evidence type="ECO:0000256" key="1">
    <source>
        <dbReference type="ARBA" id="ARBA00006763"/>
    </source>
</evidence>
<dbReference type="Gramene" id="TRITD3Bv1G146720.1">
    <property type="protein sequence ID" value="TRITD3Bv1G146720.1"/>
    <property type="gene ID" value="TRITD3Bv1G146720"/>
</dbReference>
<comment type="catalytic activity">
    <reaction evidence="6 8">
        <text>N(6)-(dimethylallyl)adenosine 5'-phosphate + H2O = N(6)-dimethylallyladenine + D-ribose 5-phosphate</text>
        <dbReference type="Rhea" id="RHEA:48560"/>
        <dbReference type="ChEBI" id="CHEBI:15377"/>
        <dbReference type="ChEBI" id="CHEBI:17660"/>
        <dbReference type="ChEBI" id="CHEBI:57526"/>
        <dbReference type="ChEBI" id="CHEBI:78346"/>
        <dbReference type="EC" id="3.2.2.n1"/>
    </reaction>
</comment>
<dbReference type="FunFam" id="3.40.50.450:FF:000013">
    <property type="entry name" value="Cytokinin riboside 5'-monophosphate phosphoribohydrolase LOG8"/>
    <property type="match status" value="1"/>
</dbReference>
<dbReference type="OMA" id="HFRRICV"/>